<dbReference type="GO" id="GO:0008270">
    <property type="term" value="F:zinc ion binding"/>
    <property type="evidence" value="ECO:0007669"/>
    <property type="project" value="UniProtKB-KW"/>
</dbReference>
<evidence type="ECO:0000256" key="3">
    <source>
        <dbReference type="ARBA" id="ARBA00022771"/>
    </source>
</evidence>
<comment type="subcellular location">
    <subcellularLocation>
        <location evidence="1">Nucleus</location>
    </subcellularLocation>
</comment>
<evidence type="ECO:0000313" key="10">
    <source>
        <dbReference type="Proteomes" id="UP000075230"/>
    </source>
</evidence>
<accession>A0A146F891</accession>
<dbReference type="GO" id="GO:0005634">
    <property type="term" value="C:nucleus"/>
    <property type="evidence" value="ECO:0007669"/>
    <property type="project" value="UniProtKB-SubCell"/>
</dbReference>
<organism evidence="9 10">
    <name type="scientific">Aspergillus kawachii</name>
    <name type="common">White koji mold</name>
    <name type="synonym">Aspergillus awamori var. kawachi</name>
    <dbReference type="NCBI Taxonomy" id="1069201"/>
    <lineage>
        <taxon>Eukaryota</taxon>
        <taxon>Fungi</taxon>
        <taxon>Dikarya</taxon>
        <taxon>Ascomycota</taxon>
        <taxon>Pezizomycotina</taxon>
        <taxon>Eurotiomycetes</taxon>
        <taxon>Eurotiomycetidae</taxon>
        <taxon>Eurotiales</taxon>
        <taxon>Aspergillaceae</taxon>
        <taxon>Aspergillus</taxon>
        <taxon>Aspergillus subgen. Circumdati</taxon>
    </lineage>
</organism>
<dbReference type="PANTHER" id="PTHR15835:SF6">
    <property type="entry name" value="ZINC FINGER C3HC-TYPE PROTEIN 1"/>
    <property type="match status" value="1"/>
</dbReference>
<feature type="domain" description="C3HC-type" evidence="7">
    <location>
        <begin position="147"/>
        <end position="256"/>
    </location>
</feature>
<sequence>MAKRSVKTIDTRVSLKEKDYNEVVTVLHFGSSATSSEAIPKIQTPLSQRPLQLHNTITSTCWKMSYAVETKKRKFHRVLESLTKPTTSESTKSATAEAPATIRDASNKKARLDAPGFSLAQNSLLRVARPSSRDSSSSSTSRPSFVPWDRERFLERLETFRRVDRWAPKPSAISEVEWAKRGWICTDVARVTCAGNCGGSVVVKLPDELDELDGFDAEKVQERKEVRAKLVDEYAERLVKGHGETCPWRNKGCDAISGLEKRYSNLVKMADQLPATDVIQTPKSFDLDTLIKILPASFNGSDESTHTQSIESNTEGEDGKENAQDSEPEPSVLKNAFILAFFGWDSVPDGTAGLVGCSVCFRRLGLWMYKPKPNGDEALYDSLEVLNEHMDYCPWVNGKAQSGTGRATEKSEGLRCGWELLGQALNVRHRRLNRSTISGDSRAVSEVPSTDELVADDINPEVKKASDREWWAKLRRMRQVLNVGSPRKKPATK</sequence>
<evidence type="ECO:0000256" key="2">
    <source>
        <dbReference type="ARBA" id="ARBA00022723"/>
    </source>
</evidence>
<evidence type="ECO:0000313" key="9">
    <source>
        <dbReference type="EMBL" id="GAT22215.1"/>
    </source>
</evidence>
<dbReference type="EMBL" id="BCWF01000015">
    <property type="protein sequence ID" value="GAT22215.1"/>
    <property type="molecule type" value="Genomic_DNA"/>
</dbReference>
<evidence type="ECO:0000256" key="6">
    <source>
        <dbReference type="SAM" id="MobiDB-lite"/>
    </source>
</evidence>
<dbReference type="AlphaFoldDB" id="A0A146F891"/>
<evidence type="ECO:0000256" key="1">
    <source>
        <dbReference type="ARBA" id="ARBA00004123"/>
    </source>
</evidence>
<keyword evidence="3" id="KW-0863">Zinc-finger</keyword>
<dbReference type="Proteomes" id="UP000075230">
    <property type="component" value="Unassembled WGS sequence"/>
</dbReference>
<feature type="region of interest" description="Disordered" evidence="6">
    <location>
        <begin position="81"/>
        <end position="107"/>
    </location>
</feature>
<keyword evidence="5" id="KW-0539">Nucleus</keyword>
<evidence type="ECO:0000256" key="4">
    <source>
        <dbReference type="ARBA" id="ARBA00022833"/>
    </source>
</evidence>
<reference evidence="9 10" key="1">
    <citation type="journal article" date="2016" name="DNA Res.">
        <title>Genome sequence of Aspergillus luchuensis NBRC 4314.</title>
        <authorList>
            <person name="Yamada O."/>
            <person name="Machida M."/>
            <person name="Hosoyama A."/>
            <person name="Goto M."/>
            <person name="Takahashi T."/>
            <person name="Futagami T."/>
            <person name="Yamagata Y."/>
            <person name="Takeuchi M."/>
            <person name="Kobayashi T."/>
            <person name="Koike H."/>
            <person name="Abe K."/>
            <person name="Asai K."/>
            <person name="Arita M."/>
            <person name="Fujita N."/>
            <person name="Fukuda K."/>
            <person name="Higa K."/>
            <person name="Horikawa H."/>
            <person name="Ishikawa T."/>
            <person name="Jinno K."/>
            <person name="Kato Y."/>
            <person name="Kirimura K."/>
            <person name="Mizutani O."/>
            <person name="Nakasone K."/>
            <person name="Sano M."/>
            <person name="Shiraishi Y."/>
            <person name="Tsukahara M."/>
            <person name="Gomi K."/>
        </authorList>
    </citation>
    <scope>NUCLEOTIDE SEQUENCE [LARGE SCALE GENOMIC DNA]</scope>
    <source>
        <strain evidence="9 10">RIB 2604</strain>
    </source>
</reference>
<protein>
    <submittedName>
        <fullName evidence="9">C3HC zinc finger domain protein</fullName>
    </submittedName>
</protein>
<dbReference type="InterPro" id="IPR012935">
    <property type="entry name" value="NuBaID_N"/>
</dbReference>
<keyword evidence="4" id="KW-0862">Zinc</keyword>
<feature type="domain" description="NuBaID C-terminal" evidence="8">
    <location>
        <begin position="336"/>
        <end position="431"/>
    </location>
</feature>
<keyword evidence="2" id="KW-0479">Metal-binding</keyword>
<comment type="caution">
    <text evidence="9">The sequence shown here is derived from an EMBL/GenBank/DDBJ whole genome shotgun (WGS) entry which is preliminary data.</text>
</comment>
<evidence type="ECO:0000259" key="7">
    <source>
        <dbReference type="Pfam" id="PF07967"/>
    </source>
</evidence>
<dbReference type="Pfam" id="PF07967">
    <property type="entry name" value="zf-C3HC"/>
    <property type="match status" value="1"/>
</dbReference>
<proteinExistence type="predicted"/>
<dbReference type="InterPro" id="IPR013909">
    <property type="entry name" value="NuBaID_C"/>
</dbReference>
<dbReference type="Pfam" id="PF08600">
    <property type="entry name" value="NuBaID_C"/>
    <property type="match status" value="1"/>
</dbReference>
<feature type="region of interest" description="Disordered" evidence="6">
    <location>
        <begin position="300"/>
        <end position="328"/>
    </location>
</feature>
<feature type="compositionally biased region" description="Polar residues" evidence="6">
    <location>
        <begin position="300"/>
        <end position="313"/>
    </location>
</feature>
<dbReference type="PANTHER" id="PTHR15835">
    <property type="entry name" value="NUCLEAR-INTERACTING PARTNER OF ALK"/>
    <property type="match status" value="1"/>
</dbReference>
<feature type="compositionally biased region" description="Low complexity" evidence="6">
    <location>
        <begin position="81"/>
        <end position="101"/>
    </location>
</feature>
<gene>
    <name evidence="9" type="ORF">RIB2604_01502470</name>
</gene>
<name>A0A146F891_ASPKA</name>
<evidence type="ECO:0000259" key="8">
    <source>
        <dbReference type="Pfam" id="PF08600"/>
    </source>
</evidence>
<evidence type="ECO:0000256" key="5">
    <source>
        <dbReference type="ARBA" id="ARBA00023242"/>
    </source>
</evidence>
<reference evidence="10" key="2">
    <citation type="submission" date="2016-02" db="EMBL/GenBank/DDBJ databases">
        <title>Genome sequencing of Aspergillus luchuensis NBRC 4314.</title>
        <authorList>
            <person name="Yamada O."/>
        </authorList>
    </citation>
    <scope>NUCLEOTIDE SEQUENCE [LARGE SCALE GENOMIC DNA]</scope>
    <source>
        <strain evidence="10">RIB 2604</strain>
    </source>
</reference>
<dbReference type="VEuPathDB" id="FungiDB:ASPFODRAFT_223124"/>